<evidence type="ECO:0000256" key="2">
    <source>
        <dbReference type="SAM" id="Phobius"/>
    </source>
</evidence>
<evidence type="ECO:0000313" key="4">
    <source>
        <dbReference type="EMBL" id="MBB6437366.1"/>
    </source>
</evidence>
<comment type="caution">
    <text evidence="4">The sequence shown here is derived from an EMBL/GenBank/DDBJ whole genome shotgun (WGS) entry which is preliminary data.</text>
</comment>
<feature type="compositionally biased region" description="Low complexity" evidence="1">
    <location>
        <begin position="80"/>
        <end position="93"/>
    </location>
</feature>
<dbReference type="AlphaFoldDB" id="A0A7X0HGZ6"/>
<feature type="region of interest" description="Disordered" evidence="1">
    <location>
        <begin position="46"/>
        <end position="93"/>
    </location>
</feature>
<protein>
    <submittedName>
        <fullName evidence="4">Uncharacterized protein</fullName>
    </submittedName>
</protein>
<feature type="transmembrane region" description="Helical" evidence="2">
    <location>
        <begin position="208"/>
        <end position="226"/>
    </location>
</feature>
<dbReference type="EMBL" id="JACHEM010000009">
    <property type="protein sequence ID" value="MBB6437366.1"/>
    <property type="molecule type" value="Genomic_DNA"/>
</dbReference>
<evidence type="ECO:0000256" key="3">
    <source>
        <dbReference type="SAM" id="SignalP"/>
    </source>
</evidence>
<evidence type="ECO:0000313" key="5">
    <source>
        <dbReference type="Proteomes" id="UP000540423"/>
    </source>
</evidence>
<feature type="region of interest" description="Disordered" evidence="1">
    <location>
        <begin position="163"/>
        <end position="202"/>
    </location>
</feature>
<accession>A0A7X0HGZ6</accession>
<gene>
    <name evidence="4" type="ORF">HNQ79_003849</name>
</gene>
<name>A0A7X0HGZ6_9ACTN</name>
<reference evidence="4 5" key="1">
    <citation type="submission" date="2020-08" db="EMBL/GenBank/DDBJ databases">
        <title>Genomic Encyclopedia of Type Strains, Phase IV (KMG-IV): sequencing the most valuable type-strain genomes for metagenomic binning, comparative biology and taxonomic classification.</title>
        <authorList>
            <person name="Goeker M."/>
        </authorList>
    </citation>
    <scope>NUCLEOTIDE SEQUENCE [LARGE SCALE GENOMIC DNA]</scope>
    <source>
        <strain evidence="4 5">DSM 40141</strain>
    </source>
</reference>
<evidence type="ECO:0000256" key="1">
    <source>
        <dbReference type="SAM" id="MobiDB-lite"/>
    </source>
</evidence>
<feature type="signal peptide" evidence="3">
    <location>
        <begin position="1"/>
        <end position="26"/>
    </location>
</feature>
<keyword evidence="2" id="KW-0812">Transmembrane</keyword>
<dbReference type="Proteomes" id="UP000540423">
    <property type="component" value="Unassembled WGS sequence"/>
</dbReference>
<sequence>MAPRFRTHVAAALAAALCWCGLPAHAAGPTPPAGFAPPAGFSTPAGFTAPAGSAKAHTPLGPVTRAPGVQGSVSRGRTGAPGSVAPPVSSGSPGPAGFRHLINLPALTGLVASPGPRGVGHRLADPSSEQLAGRLAGVGRTRPGRAPDPEEVHPFRVSVPQAPPVRRLPKTRPSAPVTPHTTRPTRRSHPSDEPQAVPPLRTFDIRPLPLGTGIALVGLGLGFLALRLRRTG</sequence>
<organism evidence="4 5">
    <name type="scientific">Streptomyces candidus</name>
    <dbReference type="NCBI Taxonomy" id="67283"/>
    <lineage>
        <taxon>Bacteria</taxon>
        <taxon>Bacillati</taxon>
        <taxon>Actinomycetota</taxon>
        <taxon>Actinomycetes</taxon>
        <taxon>Kitasatosporales</taxon>
        <taxon>Streptomycetaceae</taxon>
        <taxon>Streptomyces</taxon>
    </lineage>
</organism>
<keyword evidence="2" id="KW-0472">Membrane</keyword>
<feature type="chain" id="PRO_5031239109" evidence="3">
    <location>
        <begin position="27"/>
        <end position="232"/>
    </location>
</feature>
<keyword evidence="2" id="KW-1133">Transmembrane helix</keyword>
<proteinExistence type="predicted"/>
<keyword evidence="3" id="KW-0732">Signal</keyword>
<keyword evidence="5" id="KW-1185">Reference proteome</keyword>